<feature type="compositionally biased region" description="Basic residues" evidence="1">
    <location>
        <begin position="107"/>
        <end position="119"/>
    </location>
</feature>
<feature type="compositionally biased region" description="Basic and acidic residues" evidence="1">
    <location>
        <begin position="97"/>
        <end position="106"/>
    </location>
</feature>
<evidence type="ECO:0000313" key="2">
    <source>
        <dbReference type="EMBL" id="CAG8492541.1"/>
    </source>
</evidence>
<feature type="compositionally biased region" description="Basic and acidic residues" evidence="1">
    <location>
        <begin position="141"/>
        <end position="191"/>
    </location>
</feature>
<protein>
    <submittedName>
        <fullName evidence="2">5020_t:CDS:1</fullName>
    </submittedName>
</protein>
<accession>A0A9N8ZEU7</accession>
<dbReference type="OrthoDB" id="5590473at2759"/>
<dbReference type="AlphaFoldDB" id="A0A9N8ZEU7"/>
<feature type="region of interest" description="Disordered" evidence="1">
    <location>
        <begin position="1"/>
        <end position="20"/>
    </location>
</feature>
<organism evidence="2 3">
    <name type="scientific">Paraglomus brasilianum</name>
    <dbReference type="NCBI Taxonomy" id="144538"/>
    <lineage>
        <taxon>Eukaryota</taxon>
        <taxon>Fungi</taxon>
        <taxon>Fungi incertae sedis</taxon>
        <taxon>Mucoromycota</taxon>
        <taxon>Glomeromycotina</taxon>
        <taxon>Glomeromycetes</taxon>
        <taxon>Paraglomerales</taxon>
        <taxon>Paraglomeraceae</taxon>
        <taxon>Paraglomus</taxon>
    </lineage>
</organism>
<dbReference type="CDD" id="cd18724">
    <property type="entry name" value="PIN_LabA-like"/>
    <property type="match status" value="1"/>
</dbReference>
<dbReference type="Proteomes" id="UP000789739">
    <property type="component" value="Unassembled WGS sequence"/>
</dbReference>
<evidence type="ECO:0000256" key="1">
    <source>
        <dbReference type="SAM" id="MobiDB-lite"/>
    </source>
</evidence>
<feature type="region of interest" description="Disordered" evidence="1">
    <location>
        <begin position="44"/>
        <end position="230"/>
    </location>
</feature>
<feature type="compositionally biased region" description="Low complexity" evidence="1">
    <location>
        <begin position="51"/>
        <end position="65"/>
    </location>
</feature>
<sequence>MNSPSPRYSPTPPAPNLGDFGTLLHYLESEKQKWLAIDPSADISSLFPTASSHPPQLPHSSSSEYSSEEEMIERTMKAVQKRVRVLLHPSDDISSGNEKEKREGANGKRKRKKKKKKGGKKDEKAIENSTGNSTGNGNQQDKQKNRNKKDKEKEKNENKRILKKAEKGNAQRISIADKEEAIEKEEKKENEEASEGNTEEKDQSGKENDESGEEKMEKHKKVHFDSSPPQVVHFTPTFSQAVISSPKQKQKPKPVLPTPPSGNATPIPIPIRLSTDPIHVFIDNSNILMGFYSYYRGQIARNSKSRKANGNAVNPIDSVNPEAQNQPKLSYDALFTILERGRNVTRKVLVASSPLHQDLTEAQAAGYEVSILKRVMKPNSDETHDARRRGQYTPIEREQCVDELLHLKILQSLLEYHPPATLVLASGDGNDGEYFQGGFRKCIVMALDRGWKVEIISWQHQLSHNFLQPKFLHKWKGLYHVVFLDWFAKELGCAY</sequence>
<feature type="compositionally biased region" description="Basic and acidic residues" evidence="1">
    <location>
        <begin position="198"/>
        <end position="217"/>
    </location>
</feature>
<feature type="compositionally biased region" description="Low complexity" evidence="1">
    <location>
        <begin position="128"/>
        <end position="140"/>
    </location>
</feature>
<feature type="region of interest" description="Disordered" evidence="1">
    <location>
        <begin position="243"/>
        <end position="267"/>
    </location>
</feature>
<reference evidence="2" key="1">
    <citation type="submission" date="2021-06" db="EMBL/GenBank/DDBJ databases">
        <authorList>
            <person name="Kallberg Y."/>
            <person name="Tangrot J."/>
            <person name="Rosling A."/>
        </authorList>
    </citation>
    <scope>NUCLEOTIDE SEQUENCE</scope>
    <source>
        <strain evidence="2">BR232B</strain>
    </source>
</reference>
<keyword evidence="3" id="KW-1185">Reference proteome</keyword>
<comment type="caution">
    <text evidence="2">The sequence shown here is derived from an EMBL/GenBank/DDBJ whole genome shotgun (WGS) entry which is preliminary data.</text>
</comment>
<evidence type="ECO:0000313" key="3">
    <source>
        <dbReference type="Proteomes" id="UP000789739"/>
    </source>
</evidence>
<dbReference type="Gene3D" id="3.40.50.1010">
    <property type="entry name" value="5'-nuclease"/>
    <property type="match status" value="1"/>
</dbReference>
<name>A0A9N8ZEU7_9GLOM</name>
<proteinExistence type="predicted"/>
<gene>
    <name evidence="2" type="ORF">PBRASI_LOCUS2184</name>
</gene>
<dbReference type="EMBL" id="CAJVPI010000163">
    <property type="protein sequence ID" value="CAG8492541.1"/>
    <property type="molecule type" value="Genomic_DNA"/>
</dbReference>